<dbReference type="AlphaFoldDB" id="A0A166KD95"/>
<evidence type="ECO:0000313" key="2">
    <source>
        <dbReference type="EMBL" id="KZL50946.1"/>
    </source>
</evidence>
<keyword evidence="1" id="KW-0732">Signal</keyword>
<reference evidence="2 3" key="1">
    <citation type="submission" date="2016-04" db="EMBL/GenBank/DDBJ databases">
        <title>Draft Genome Assembly of the Bloom-forming Cyanobacterium Nodularia spumigena Strain CENA596 in Shrimp Production Ponds.</title>
        <authorList>
            <person name="Popin R.V."/>
            <person name="Rigonato J."/>
            <person name="Abreu V.A."/>
            <person name="Andreote A.P."/>
            <person name="Silveira S.B."/>
            <person name="Odebrecht C."/>
            <person name="Fiore M.F."/>
        </authorList>
    </citation>
    <scope>NUCLEOTIDE SEQUENCE [LARGE SCALE GENOMIC DNA]</scope>
    <source>
        <strain evidence="2 3">CENA596</strain>
    </source>
</reference>
<comment type="caution">
    <text evidence="2">The sequence shown here is derived from an EMBL/GenBank/DDBJ whole genome shotgun (WGS) entry which is preliminary data.</text>
</comment>
<evidence type="ECO:0000313" key="3">
    <source>
        <dbReference type="Proteomes" id="UP000076555"/>
    </source>
</evidence>
<dbReference type="PROSITE" id="PS51257">
    <property type="entry name" value="PROKAR_LIPOPROTEIN"/>
    <property type="match status" value="1"/>
</dbReference>
<evidence type="ECO:0008006" key="4">
    <source>
        <dbReference type="Google" id="ProtNLM"/>
    </source>
</evidence>
<dbReference type="Proteomes" id="UP000076555">
    <property type="component" value="Unassembled WGS sequence"/>
</dbReference>
<feature type="signal peptide" evidence="1">
    <location>
        <begin position="1"/>
        <end position="21"/>
    </location>
</feature>
<dbReference type="OrthoDB" id="5489750at2"/>
<feature type="chain" id="PRO_5007876248" description="Lipoprotein" evidence="1">
    <location>
        <begin position="22"/>
        <end position="142"/>
    </location>
</feature>
<name>A0A166KD95_NODSP</name>
<accession>A0A166KD95</accession>
<protein>
    <recommendedName>
        <fullName evidence="4">Lipoprotein</fullName>
    </recommendedName>
</protein>
<sequence>MKTLIFCTLLLGLGSCFPANSTNNDNNPVISSNPTSDKPEFRALGTEPFWSVDVSQTEIVYSSLGTDEKLTFPYVSPLSADGRTPETVRVYRLGDKDNTMLIIRKADNCSDGMSDNLYPYSALFIRGDMVLEGCANKLDKFK</sequence>
<gene>
    <name evidence="2" type="ORF">A2T98_04850</name>
</gene>
<proteinExistence type="predicted"/>
<evidence type="ECO:0000256" key="1">
    <source>
        <dbReference type="SAM" id="SignalP"/>
    </source>
</evidence>
<dbReference type="EMBL" id="LWAJ01000058">
    <property type="protein sequence ID" value="KZL50946.1"/>
    <property type="molecule type" value="Genomic_DNA"/>
</dbReference>
<organism evidence="2 3">
    <name type="scientific">Nodularia spumigena CENA596</name>
    <dbReference type="NCBI Taxonomy" id="1819295"/>
    <lineage>
        <taxon>Bacteria</taxon>
        <taxon>Bacillati</taxon>
        <taxon>Cyanobacteriota</taxon>
        <taxon>Cyanophyceae</taxon>
        <taxon>Nostocales</taxon>
        <taxon>Nodulariaceae</taxon>
        <taxon>Nodularia</taxon>
    </lineage>
</organism>